<comment type="caution">
    <text evidence="1">The sequence shown here is derived from an EMBL/GenBank/DDBJ whole genome shotgun (WGS) entry which is preliminary data.</text>
</comment>
<evidence type="ECO:0000313" key="2">
    <source>
        <dbReference type="Proteomes" id="UP000244180"/>
    </source>
</evidence>
<accession>A0A2T5G4B4</accession>
<dbReference type="AlphaFoldDB" id="A0A2T5G4B4"/>
<gene>
    <name evidence="1" type="ORF">HSCHL_1624</name>
</gene>
<evidence type="ECO:0000313" key="1">
    <source>
        <dbReference type="EMBL" id="PTQ51034.1"/>
    </source>
</evidence>
<sequence length="60" mass="7016">MRITATAIADLIDRVGGVYSYSIDYDSRRVFLTTMSGERVEMTFDDILRWVVEQMKRTVH</sequence>
<dbReference type="Proteomes" id="UP000244180">
    <property type="component" value="Unassembled WGS sequence"/>
</dbReference>
<protein>
    <submittedName>
        <fullName evidence="1">Uncharacterized protein</fullName>
    </submittedName>
</protein>
<organism evidence="1 2">
    <name type="scientific">Hydrogenibacillus schlegelii</name>
    <name type="common">Bacillus schlegelii</name>
    <dbReference type="NCBI Taxonomy" id="1484"/>
    <lineage>
        <taxon>Bacteria</taxon>
        <taxon>Bacillati</taxon>
        <taxon>Bacillota</taxon>
        <taxon>Bacilli</taxon>
        <taxon>Bacillales</taxon>
        <taxon>Bacillales Family X. Incertae Sedis</taxon>
        <taxon>Hydrogenibacillus</taxon>
    </lineage>
</organism>
<dbReference type="EMBL" id="PEBV01000054">
    <property type="protein sequence ID" value="PTQ51034.1"/>
    <property type="molecule type" value="Genomic_DNA"/>
</dbReference>
<reference evidence="1 2" key="1">
    <citation type="submission" date="2017-08" db="EMBL/GenBank/DDBJ databases">
        <title>Burning lignite coal seam in the remote Altai Mountains harbors a hydrogen-driven thermophilic microbial community.</title>
        <authorList>
            <person name="Kadnikov V.V."/>
            <person name="Mardanov A.V."/>
            <person name="Ivasenko D."/>
            <person name="Beletsky A.V."/>
            <person name="Karnachuk O.V."/>
            <person name="Ravin N.V."/>
        </authorList>
    </citation>
    <scope>NUCLEOTIDE SEQUENCE [LARGE SCALE GENOMIC DNA]</scope>
    <source>
        <strain evidence="1">AL33</strain>
    </source>
</reference>
<dbReference type="RefSeq" id="WP_273000740.1">
    <property type="nucleotide sequence ID" value="NZ_PEBV01000054.1"/>
</dbReference>
<name>A0A2T5G4B4_HYDSH</name>
<proteinExistence type="predicted"/>